<sequence>MLGWTALLALAQTTLVPLVAFRGAVPSLVTIAVVLYAVRTGARRGAMLAIPAGLLEDIFAGTGGAWTLGTTIVALLAGGISRRMFADGWFAPAVLCGLAVLLRDLLFWTVMRMEGFPAGFAVAHLHTSLWRALFTSLVAFVWLIVRGRLVVDKTTVERWG</sequence>
<feature type="transmembrane region" description="Helical" evidence="8">
    <location>
        <begin position="7"/>
        <end position="38"/>
    </location>
</feature>
<keyword evidence="4 8" id="KW-0812">Transmembrane</keyword>
<accession>A0AAN2CB17</accession>
<keyword evidence="3" id="KW-1003">Cell membrane</keyword>
<organism evidence="9 10">
    <name type="scientific">Vulcanimicrobium alpinum</name>
    <dbReference type="NCBI Taxonomy" id="3016050"/>
    <lineage>
        <taxon>Bacteria</taxon>
        <taxon>Bacillati</taxon>
        <taxon>Vulcanimicrobiota</taxon>
        <taxon>Vulcanimicrobiia</taxon>
        <taxon>Vulcanimicrobiales</taxon>
        <taxon>Vulcanimicrobiaceae</taxon>
        <taxon>Vulcanimicrobium</taxon>
    </lineage>
</organism>
<dbReference type="GO" id="GO:0005886">
    <property type="term" value="C:plasma membrane"/>
    <property type="evidence" value="ECO:0007669"/>
    <property type="project" value="UniProtKB-SubCell"/>
</dbReference>
<dbReference type="Proteomes" id="UP001317532">
    <property type="component" value="Chromosome"/>
</dbReference>
<keyword evidence="7 8" id="KW-0472">Membrane</keyword>
<evidence type="ECO:0000256" key="1">
    <source>
        <dbReference type="ARBA" id="ARBA00004651"/>
    </source>
</evidence>
<feature type="transmembrane region" description="Helical" evidence="8">
    <location>
        <begin position="89"/>
        <end position="108"/>
    </location>
</feature>
<comment type="subcellular location">
    <subcellularLocation>
        <location evidence="1">Cell membrane</location>
        <topology evidence="1">Multi-pass membrane protein</topology>
    </subcellularLocation>
</comment>
<dbReference type="KEGG" id="vab:WPS_34960"/>
<evidence type="ECO:0000256" key="5">
    <source>
        <dbReference type="ARBA" id="ARBA00022960"/>
    </source>
</evidence>
<evidence type="ECO:0000256" key="7">
    <source>
        <dbReference type="ARBA" id="ARBA00023136"/>
    </source>
</evidence>
<evidence type="ECO:0000313" key="9">
    <source>
        <dbReference type="EMBL" id="BDE08220.1"/>
    </source>
</evidence>
<evidence type="ECO:0008006" key="11">
    <source>
        <dbReference type="Google" id="ProtNLM"/>
    </source>
</evidence>
<proteinExistence type="inferred from homology"/>
<feature type="transmembrane region" description="Helical" evidence="8">
    <location>
        <begin position="58"/>
        <end position="77"/>
    </location>
</feature>
<name>A0AAN2CB17_UNVUL</name>
<protein>
    <recommendedName>
        <fullName evidence="11">Rod shape-determining protein MreD</fullName>
    </recommendedName>
</protein>
<dbReference type="GO" id="GO:0008360">
    <property type="term" value="P:regulation of cell shape"/>
    <property type="evidence" value="ECO:0007669"/>
    <property type="project" value="UniProtKB-KW"/>
</dbReference>
<evidence type="ECO:0000256" key="8">
    <source>
        <dbReference type="SAM" id="Phobius"/>
    </source>
</evidence>
<reference evidence="9 10" key="1">
    <citation type="journal article" date="2022" name="ISME Commun">
        <title>Vulcanimicrobium alpinus gen. nov. sp. nov., the first cultivated representative of the candidate phylum 'Eremiobacterota', is a metabolically versatile aerobic anoxygenic phototroph.</title>
        <authorList>
            <person name="Yabe S."/>
            <person name="Muto K."/>
            <person name="Abe K."/>
            <person name="Yokota A."/>
            <person name="Staudigel H."/>
            <person name="Tebo B.M."/>
        </authorList>
    </citation>
    <scope>NUCLEOTIDE SEQUENCE [LARGE SCALE GENOMIC DNA]</scope>
    <source>
        <strain evidence="9 10">WC8-2</strain>
    </source>
</reference>
<dbReference type="InterPro" id="IPR007227">
    <property type="entry name" value="Cell_shape_determining_MreD"/>
</dbReference>
<evidence type="ECO:0000256" key="3">
    <source>
        <dbReference type="ARBA" id="ARBA00022475"/>
    </source>
</evidence>
<evidence type="ECO:0000256" key="6">
    <source>
        <dbReference type="ARBA" id="ARBA00022989"/>
    </source>
</evidence>
<evidence type="ECO:0000313" key="10">
    <source>
        <dbReference type="Proteomes" id="UP001317532"/>
    </source>
</evidence>
<dbReference type="AlphaFoldDB" id="A0AAN2CB17"/>
<dbReference type="RefSeq" id="WP_317995765.1">
    <property type="nucleotide sequence ID" value="NZ_AP025523.1"/>
</dbReference>
<evidence type="ECO:0000256" key="2">
    <source>
        <dbReference type="ARBA" id="ARBA00007776"/>
    </source>
</evidence>
<evidence type="ECO:0000256" key="4">
    <source>
        <dbReference type="ARBA" id="ARBA00022692"/>
    </source>
</evidence>
<keyword evidence="6 8" id="KW-1133">Transmembrane helix</keyword>
<keyword evidence="5" id="KW-0133">Cell shape</keyword>
<feature type="transmembrane region" description="Helical" evidence="8">
    <location>
        <begin position="128"/>
        <end position="145"/>
    </location>
</feature>
<comment type="similarity">
    <text evidence="2">Belongs to the MreD family.</text>
</comment>
<dbReference type="NCBIfam" id="TIGR03426">
    <property type="entry name" value="shape_MreD"/>
    <property type="match status" value="1"/>
</dbReference>
<keyword evidence="10" id="KW-1185">Reference proteome</keyword>
<dbReference type="EMBL" id="AP025523">
    <property type="protein sequence ID" value="BDE08220.1"/>
    <property type="molecule type" value="Genomic_DNA"/>
</dbReference>
<gene>
    <name evidence="9" type="ORF">WPS_34960</name>
</gene>
<dbReference type="Pfam" id="PF04093">
    <property type="entry name" value="MreD"/>
    <property type="match status" value="1"/>
</dbReference>